<organism evidence="3 4">
    <name type="scientific">Klebsiella oxytoca</name>
    <dbReference type="NCBI Taxonomy" id="571"/>
    <lineage>
        <taxon>Bacteria</taxon>
        <taxon>Pseudomonadati</taxon>
        <taxon>Pseudomonadota</taxon>
        <taxon>Gammaproteobacteria</taxon>
        <taxon>Enterobacterales</taxon>
        <taxon>Enterobacteriaceae</taxon>
        <taxon>Klebsiella/Raoultella group</taxon>
        <taxon>Klebsiella</taxon>
    </lineage>
</organism>
<accession>A0AAD3UH01</accession>
<evidence type="ECO:0000313" key="4">
    <source>
        <dbReference type="Proteomes" id="UP000868497"/>
    </source>
</evidence>
<gene>
    <name evidence="3" type="ORF">F6W21_03250</name>
    <name evidence="2" type="ORF">I8Y21_004745</name>
    <name evidence="1" type="ORF">RYF40_003152</name>
</gene>
<proteinExistence type="predicted"/>
<dbReference type="Proteomes" id="UP000856143">
    <property type="component" value="Unassembled WGS sequence"/>
</dbReference>
<sequence>MQQEREVSPLVLNGLKALERELDKYYRGRSFIYLPAMHLQSECYCHLTRKYIVVGVSPPAENMFLKRHISLKDSLATIIKKLNLYREYRSQDRCEFCYFLNNLKEDERRIFSMLCKTSNYRMAANELNINEKNLRRKVYTFTQKMSIPNRRWFLWWITYMSRRRPHFFNVSAD</sequence>
<comment type="caution">
    <text evidence="3">The sequence shown here is derived from an EMBL/GenBank/DDBJ whole genome shotgun (WGS) entry which is preliminary data.</text>
</comment>
<dbReference type="Proteomes" id="UP000868497">
    <property type="component" value="Unassembled WGS sequence"/>
</dbReference>
<evidence type="ECO:0000313" key="3">
    <source>
        <dbReference type="EMBL" id="HAU4355340.1"/>
    </source>
</evidence>
<dbReference type="AlphaFoldDB" id="A0AAD3UH01"/>
<name>A0AAD3UH01_KLEOX</name>
<dbReference type="RefSeq" id="WP_004102276.1">
    <property type="nucleotide sequence ID" value="NZ_CABGIA010000006.1"/>
</dbReference>
<reference evidence="1" key="3">
    <citation type="submission" date="2024-02" db="EMBL/GenBank/DDBJ databases">
        <authorList>
            <consortium name="Clinical and Environmental Microbiology Branch: Whole genome sequencing antimicrobial resistance pathogens in the healthcare setting"/>
        </authorList>
    </citation>
    <scope>NUCLEOTIDE SEQUENCE</scope>
    <source>
        <strain evidence="1">2023BB-00086</strain>
    </source>
</reference>
<dbReference type="EMBL" id="DACSEO010000080">
    <property type="protein sequence ID" value="HAT1683980.1"/>
    <property type="molecule type" value="Genomic_DNA"/>
</dbReference>
<dbReference type="EMBL" id="DACXIC010000003">
    <property type="protein sequence ID" value="HAU4355340.1"/>
    <property type="molecule type" value="Genomic_DNA"/>
</dbReference>
<protein>
    <submittedName>
        <fullName evidence="3">Uncharacterized protein</fullName>
    </submittedName>
</protein>
<evidence type="ECO:0000313" key="2">
    <source>
        <dbReference type="EMBL" id="HAT1683980.1"/>
    </source>
</evidence>
<evidence type="ECO:0000313" key="1">
    <source>
        <dbReference type="EMBL" id="EML7082688.1"/>
    </source>
</evidence>
<reference evidence="3" key="2">
    <citation type="submission" date="2019-09" db="EMBL/GenBank/DDBJ databases">
        <authorList>
            <consortium name="NCBI Pathogen Detection Project"/>
        </authorList>
    </citation>
    <scope>NUCLEOTIDE SEQUENCE</scope>
    <source>
        <strain evidence="3">AUSMDU00005748</strain>
        <strain evidence="2">R404</strain>
    </source>
</reference>
<dbReference type="EMBL" id="ABNOCX020000005">
    <property type="protein sequence ID" value="EML7082688.1"/>
    <property type="molecule type" value="Genomic_DNA"/>
</dbReference>
<reference evidence="3" key="1">
    <citation type="journal article" date="2018" name="Genome Biol.">
        <title>SKESA: strategic k-mer extension for scrupulous assemblies.</title>
        <authorList>
            <person name="Souvorov A."/>
            <person name="Agarwala R."/>
            <person name="Lipman D.J."/>
        </authorList>
    </citation>
    <scope>NUCLEOTIDE SEQUENCE</scope>
    <source>
        <strain evidence="3">AUSMDU00005748</strain>
        <strain evidence="2">R404</strain>
    </source>
</reference>